<dbReference type="EMBL" id="CP148067">
    <property type="protein sequence ID" value="WXL29259.1"/>
    <property type="molecule type" value="Genomic_DNA"/>
</dbReference>
<accession>A0ABZ2RVW9</accession>
<reference evidence="1" key="1">
    <citation type="submission" date="2024-03" db="EMBL/GenBank/DDBJ databases">
        <title>Complete genome sequence of Mycoplasma felifaucium Z921 isolated from the trachea of a cheetah.</title>
        <authorList>
            <person name="Spergser J."/>
        </authorList>
    </citation>
    <scope>NUCLEOTIDE SEQUENCE [LARGE SCALE GENOMIC DNA]</scope>
    <source>
        <strain evidence="1">Z921</strain>
    </source>
</reference>
<dbReference type="PANTHER" id="PTHR36303:SF1">
    <property type="entry name" value="2',3'-CYCLIC-NUCLEOTIDE 2'-PHOSPHODIESTERASE"/>
    <property type="match status" value="1"/>
</dbReference>
<evidence type="ECO:0000313" key="1">
    <source>
        <dbReference type="EMBL" id="WXL29259.1"/>
    </source>
</evidence>
<dbReference type="Gene3D" id="3.60.21.10">
    <property type="match status" value="1"/>
</dbReference>
<dbReference type="SUPFAM" id="SSF56300">
    <property type="entry name" value="Metallo-dependent phosphatases"/>
    <property type="match status" value="1"/>
</dbReference>
<sequence length="277" mass="31302">MQIENKIRTEKTLNILFLGDIFGSSGIKIVKKYLPELRKKHNIDVVIAQSENVSGRKGLNRSDYEKLKSAGVDIFTLGNHVWAKDDILSIINKNELVRPANIDNSYPGSGSNVFYLKNDISLRVTSLMGITFNKLLKPWGQETADSFFDTIDSIIEFKEKTDFHFVDFHAETTSEKYVLGLYLDGKIDAICGTHTHVQTNDAHMLPKGTCYLTDAGMCGPYDCAIGANFEEVYEHMRYNAQKKFLTSKNPSQLNGVVLKLHTNKKLNSIELINIRPY</sequence>
<dbReference type="InterPro" id="IPR005235">
    <property type="entry name" value="YmdB-like"/>
</dbReference>
<keyword evidence="2" id="KW-1185">Reference proteome</keyword>
<proteinExistence type="predicted"/>
<dbReference type="Proteomes" id="UP001477443">
    <property type="component" value="Chromosome"/>
</dbReference>
<dbReference type="RefSeq" id="WP_338822887.1">
    <property type="nucleotide sequence ID" value="NZ_CP148067.1"/>
</dbReference>
<evidence type="ECO:0000313" key="2">
    <source>
        <dbReference type="Proteomes" id="UP001477443"/>
    </source>
</evidence>
<dbReference type="InterPro" id="IPR029052">
    <property type="entry name" value="Metallo-depent_PP-like"/>
</dbReference>
<dbReference type="Pfam" id="PF13277">
    <property type="entry name" value="YmdB"/>
    <property type="match status" value="1"/>
</dbReference>
<gene>
    <name evidence="1" type="ORF">WG617_01240</name>
</gene>
<name>A0ABZ2RVW9_9BACT</name>
<dbReference type="PIRSF" id="PIRSF004789">
    <property type="entry name" value="DR1281"/>
    <property type="match status" value="1"/>
</dbReference>
<dbReference type="PANTHER" id="PTHR36303">
    <property type="entry name" value="2',3'-CYCLIC-NUCLEOTIDE 2'-PHOSPHODIESTERASE"/>
    <property type="match status" value="1"/>
</dbReference>
<organism evidence="1 2">
    <name type="scientific">Mycoplasmopsis felifaucium</name>
    <dbReference type="NCBI Taxonomy" id="35768"/>
    <lineage>
        <taxon>Bacteria</taxon>
        <taxon>Bacillati</taxon>
        <taxon>Mycoplasmatota</taxon>
        <taxon>Mycoplasmoidales</taxon>
        <taxon>Metamycoplasmataceae</taxon>
        <taxon>Mycoplasmopsis</taxon>
    </lineage>
</organism>
<protein>
    <submittedName>
        <fullName evidence="1">TIGR00282 family metallophosphoesterase</fullName>
    </submittedName>
</protein>